<sequence length="62" mass="6566">MLEPIAWNRSASPVAAMIAPWTVPITGRLSRVALIGYSMSILVIIVTALSLIAACAGPARRF</sequence>
<comment type="caution">
    <text evidence="2">The sequence shown here is derived from an EMBL/GenBank/DDBJ whole genome shotgun (WGS) entry which is preliminary data.</text>
</comment>
<name>A0A939FYB2_9HYPH</name>
<evidence type="ECO:0000256" key="1">
    <source>
        <dbReference type="SAM" id="Phobius"/>
    </source>
</evidence>
<dbReference type="Proteomes" id="UP000664122">
    <property type="component" value="Unassembled WGS sequence"/>
</dbReference>
<keyword evidence="3" id="KW-1185">Reference proteome</keyword>
<protein>
    <submittedName>
        <fullName evidence="2">Uncharacterized protein</fullName>
    </submittedName>
</protein>
<reference evidence="2" key="1">
    <citation type="submission" date="2021-03" db="EMBL/GenBank/DDBJ databases">
        <title>Whole genome sequence of Jiella sp. CQZ9-1.</title>
        <authorList>
            <person name="Tuo L."/>
        </authorList>
    </citation>
    <scope>NUCLEOTIDE SEQUENCE</scope>
    <source>
        <strain evidence="2">CQZ9-1</strain>
    </source>
</reference>
<dbReference type="AlphaFoldDB" id="A0A939FYB2"/>
<gene>
    <name evidence="2" type="ORF">J1C48_16860</name>
</gene>
<evidence type="ECO:0000313" key="3">
    <source>
        <dbReference type="Proteomes" id="UP000664122"/>
    </source>
</evidence>
<keyword evidence="1" id="KW-1133">Transmembrane helix</keyword>
<evidence type="ECO:0000313" key="2">
    <source>
        <dbReference type="EMBL" id="MBO0664253.1"/>
    </source>
</evidence>
<keyword evidence="1" id="KW-0812">Transmembrane</keyword>
<dbReference type="RefSeq" id="WP_207259166.1">
    <property type="nucleotide sequence ID" value="NZ_JAFMPP010000018.1"/>
</dbReference>
<dbReference type="EMBL" id="JAFMPP010000018">
    <property type="protein sequence ID" value="MBO0664253.1"/>
    <property type="molecule type" value="Genomic_DNA"/>
</dbReference>
<feature type="transmembrane region" description="Helical" evidence="1">
    <location>
        <begin position="34"/>
        <end position="56"/>
    </location>
</feature>
<proteinExistence type="predicted"/>
<accession>A0A939FYB2</accession>
<organism evidence="2 3">
    <name type="scientific">Jiella flava</name>
    <dbReference type="NCBI Taxonomy" id="2816857"/>
    <lineage>
        <taxon>Bacteria</taxon>
        <taxon>Pseudomonadati</taxon>
        <taxon>Pseudomonadota</taxon>
        <taxon>Alphaproteobacteria</taxon>
        <taxon>Hyphomicrobiales</taxon>
        <taxon>Aurantimonadaceae</taxon>
        <taxon>Jiella</taxon>
    </lineage>
</organism>
<keyword evidence="1" id="KW-0472">Membrane</keyword>